<evidence type="ECO:0000256" key="8">
    <source>
        <dbReference type="ARBA" id="ARBA00023136"/>
    </source>
</evidence>
<keyword evidence="7" id="KW-0406">Ion transport</keyword>
<keyword evidence="5" id="KW-0862">Zinc</keyword>
<evidence type="ECO:0000313" key="14">
    <source>
        <dbReference type="Proteomes" id="UP000243719"/>
    </source>
</evidence>
<evidence type="ECO:0000259" key="12">
    <source>
        <dbReference type="Pfam" id="PF16916"/>
    </source>
</evidence>
<dbReference type="EMBL" id="FNLO01000011">
    <property type="protein sequence ID" value="SDV50345.1"/>
    <property type="molecule type" value="Genomic_DNA"/>
</dbReference>
<organism evidence="13 14">
    <name type="scientific">Chitinasiproducens palmae</name>
    <dbReference type="NCBI Taxonomy" id="1770053"/>
    <lineage>
        <taxon>Bacteria</taxon>
        <taxon>Pseudomonadati</taxon>
        <taxon>Pseudomonadota</taxon>
        <taxon>Betaproteobacteria</taxon>
        <taxon>Burkholderiales</taxon>
        <taxon>Burkholderiaceae</taxon>
        <taxon>Chitinasiproducens</taxon>
    </lineage>
</organism>
<keyword evidence="5" id="KW-0864">Zinc transport</keyword>
<dbReference type="SUPFAM" id="SSF160240">
    <property type="entry name" value="Cation efflux protein cytoplasmic domain-like"/>
    <property type="match status" value="1"/>
</dbReference>
<feature type="transmembrane region" description="Helical" evidence="10">
    <location>
        <begin position="161"/>
        <end position="180"/>
    </location>
</feature>
<dbReference type="Pfam" id="PF16916">
    <property type="entry name" value="ZT_dimer"/>
    <property type="match status" value="1"/>
</dbReference>
<feature type="region of interest" description="Disordered" evidence="9">
    <location>
        <begin position="1"/>
        <end position="87"/>
    </location>
</feature>
<evidence type="ECO:0000256" key="7">
    <source>
        <dbReference type="ARBA" id="ARBA00023065"/>
    </source>
</evidence>
<keyword evidence="14" id="KW-1185">Reference proteome</keyword>
<name>A0A1H2PTD5_9BURK</name>
<gene>
    <name evidence="13" type="ORF">SAMN05216551_111115</name>
</gene>
<feature type="compositionally biased region" description="Basic and acidic residues" evidence="9">
    <location>
        <begin position="36"/>
        <end position="56"/>
    </location>
</feature>
<evidence type="ECO:0000256" key="2">
    <source>
        <dbReference type="ARBA" id="ARBA00008873"/>
    </source>
</evidence>
<accession>A0A1H2PTD5</accession>
<feature type="domain" description="Cation efflux protein transmembrane" evidence="11">
    <location>
        <begin position="97"/>
        <end position="285"/>
    </location>
</feature>
<keyword evidence="6 10" id="KW-1133">Transmembrane helix</keyword>
<evidence type="ECO:0000256" key="1">
    <source>
        <dbReference type="ARBA" id="ARBA00004141"/>
    </source>
</evidence>
<proteinExistence type="inferred from homology"/>
<evidence type="ECO:0000313" key="13">
    <source>
        <dbReference type="EMBL" id="SDV50345.1"/>
    </source>
</evidence>
<dbReference type="Gene3D" id="1.20.1510.10">
    <property type="entry name" value="Cation efflux protein transmembrane domain"/>
    <property type="match status" value="1"/>
</dbReference>
<feature type="transmembrane region" description="Helical" evidence="10">
    <location>
        <begin position="260"/>
        <end position="277"/>
    </location>
</feature>
<dbReference type="RefSeq" id="WP_235838003.1">
    <property type="nucleotide sequence ID" value="NZ_FNLO01000011.1"/>
</dbReference>
<dbReference type="Pfam" id="PF01545">
    <property type="entry name" value="Cation_efflux"/>
    <property type="match status" value="1"/>
</dbReference>
<feature type="compositionally biased region" description="Gly residues" evidence="9">
    <location>
        <begin position="60"/>
        <end position="70"/>
    </location>
</feature>
<dbReference type="InterPro" id="IPR027469">
    <property type="entry name" value="Cation_efflux_TMD_sf"/>
</dbReference>
<dbReference type="InterPro" id="IPR027470">
    <property type="entry name" value="Cation_efflux_CTD"/>
</dbReference>
<dbReference type="PANTHER" id="PTHR11562">
    <property type="entry name" value="CATION EFFLUX PROTEIN/ ZINC TRANSPORTER"/>
    <property type="match status" value="1"/>
</dbReference>
<evidence type="ECO:0000256" key="6">
    <source>
        <dbReference type="ARBA" id="ARBA00022989"/>
    </source>
</evidence>
<dbReference type="PANTHER" id="PTHR11562:SF17">
    <property type="entry name" value="RE54080P-RELATED"/>
    <property type="match status" value="1"/>
</dbReference>
<dbReference type="InterPro" id="IPR050681">
    <property type="entry name" value="CDF/SLC30A"/>
</dbReference>
<comment type="similarity">
    <text evidence="2">Belongs to the cation diffusion facilitator (CDF) transporter (TC 2.A.4) family. SLC30A subfamily.</text>
</comment>
<evidence type="ECO:0000256" key="5">
    <source>
        <dbReference type="ARBA" id="ARBA00022906"/>
    </source>
</evidence>
<feature type="transmembrane region" description="Helical" evidence="10">
    <location>
        <begin position="192"/>
        <end position="216"/>
    </location>
</feature>
<sequence length="387" mass="40553">MNTPYRPAGKPWPEQSGQAAAASDKTRAPASEETENVDHDGHAHRHDGDSRLDQGHSHGKGGGHGPGGHGPGEHGHGGHSHAMHAHGGSDSRRIGWAFLIIAVFMAVEIAGGVISGSLALLADAGHMVSDSVALGLSWLAIRLGRRPASATLSFGYQRFEILAAFVNGCALFVIAAWIVFEAVRRFFEPVAVVGTAMLAVAAVGLLANIVAFLVLNGGNRANLNMRSAWLHVLGDLLGSAVAIVAAVIILLTGWTAADPILSIVVAVIVLKSAWGIVRESAHILLEGTPTGFDAVALKDDLERALPEVADVHHVHAWSISGERRMVTLHVRPRPGHTGSAVLASVRHRLTERHGFDHVTIQVEDEACESPTTAACAGPATARPADEG</sequence>
<feature type="transmembrane region" description="Helical" evidence="10">
    <location>
        <begin position="96"/>
        <end position="118"/>
    </location>
</feature>
<evidence type="ECO:0000256" key="4">
    <source>
        <dbReference type="ARBA" id="ARBA00022692"/>
    </source>
</evidence>
<dbReference type="InterPro" id="IPR058533">
    <property type="entry name" value="Cation_efflux_TM"/>
</dbReference>
<reference evidence="14" key="1">
    <citation type="submission" date="2016-09" db="EMBL/GenBank/DDBJ databases">
        <authorList>
            <person name="Varghese N."/>
            <person name="Submissions S."/>
        </authorList>
    </citation>
    <scope>NUCLEOTIDE SEQUENCE [LARGE SCALE GENOMIC DNA]</scope>
    <source>
        <strain evidence="14">JS23</strain>
    </source>
</reference>
<keyword evidence="8 10" id="KW-0472">Membrane</keyword>
<keyword evidence="4 10" id="KW-0812">Transmembrane</keyword>
<dbReference type="InterPro" id="IPR002524">
    <property type="entry name" value="Cation_efflux"/>
</dbReference>
<evidence type="ECO:0000256" key="9">
    <source>
        <dbReference type="SAM" id="MobiDB-lite"/>
    </source>
</evidence>
<dbReference type="GO" id="GO:0005886">
    <property type="term" value="C:plasma membrane"/>
    <property type="evidence" value="ECO:0007669"/>
    <property type="project" value="TreeGrafter"/>
</dbReference>
<feature type="domain" description="Cation efflux protein cytoplasmic" evidence="12">
    <location>
        <begin position="297"/>
        <end position="364"/>
    </location>
</feature>
<dbReference type="Proteomes" id="UP000243719">
    <property type="component" value="Unassembled WGS sequence"/>
</dbReference>
<evidence type="ECO:0000256" key="10">
    <source>
        <dbReference type="SAM" id="Phobius"/>
    </source>
</evidence>
<feature type="transmembrane region" description="Helical" evidence="10">
    <location>
        <begin position="228"/>
        <end position="254"/>
    </location>
</feature>
<protein>
    <submittedName>
        <fullName evidence="13">Cobalt-zinc-cadmium efflux system protein</fullName>
    </submittedName>
</protein>
<keyword evidence="3" id="KW-0813">Transport</keyword>
<dbReference type="GO" id="GO:0005385">
    <property type="term" value="F:zinc ion transmembrane transporter activity"/>
    <property type="evidence" value="ECO:0007669"/>
    <property type="project" value="TreeGrafter"/>
</dbReference>
<feature type="transmembrane region" description="Helical" evidence="10">
    <location>
        <begin position="124"/>
        <end position="141"/>
    </location>
</feature>
<dbReference type="SUPFAM" id="SSF161111">
    <property type="entry name" value="Cation efflux protein transmembrane domain-like"/>
    <property type="match status" value="1"/>
</dbReference>
<comment type="subcellular location">
    <subcellularLocation>
        <location evidence="1">Membrane</location>
        <topology evidence="1">Multi-pass membrane protein</topology>
    </subcellularLocation>
</comment>
<dbReference type="STRING" id="1770053.SAMN05216551_111115"/>
<evidence type="ECO:0000259" key="11">
    <source>
        <dbReference type="Pfam" id="PF01545"/>
    </source>
</evidence>
<evidence type="ECO:0000256" key="3">
    <source>
        <dbReference type="ARBA" id="ARBA00022448"/>
    </source>
</evidence>
<dbReference type="InterPro" id="IPR036837">
    <property type="entry name" value="Cation_efflux_CTD_sf"/>
</dbReference>
<dbReference type="NCBIfam" id="TIGR01297">
    <property type="entry name" value="CDF"/>
    <property type="match status" value="1"/>
</dbReference>
<dbReference type="AlphaFoldDB" id="A0A1H2PTD5"/>